<evidence type="ECO:0000256" key="7">
    <source>
        <dbReference type="ARBA" id="ARBA00047899"/>
    </source>
</evidence>
<sequence length="306" mass="34485">MVSSTSFVRSSTTFKEKIELPASWRFRDRVSPSIVFDTLEVRRHTGFFWSRRRGKECVLIDNGRLLIYSSFDRGLSISLPELSSLRFSVSAKEVVGREDNSMICEVEMRRGKERLILRIRGSDKVSRWRDAIVRASQGLSPKGEVEGSAKNGYSWSWRGSQSTARRPMDSEATITPGTLTNQSPKEDKKRFDMNSNISPLPVPPPSLLSFSIDVSHHSLSYQSSIDNDENTVPPPSIPSPIVPSRKLSVAPVSSSILSEDETTIYRSALSHRENSLPRLRAESLLLRSLCDQSILRDDDDEDYSRC</sequence>
<feature type="region of interest" description="Disordered" evidence="9">
    <location>
        <begin position="156"/>
        <end position="190"/>
    </location>
</feature>
<dbReference type="InterPro" id="IPR051131">
    <property type="entry name" value="NEK_Ser/Thr_kinase_NIMA"/>
</dbReference>
<dbReference type="GO" id="GO:0005524">
    <property type="term" value="F:ATP binding"/>
    <property type="evidence" value="ECO:0007669"/>
    <property type="project" value="UniProtKB-KW"/>
</dbReference>
<keyword evidence="12" id="KW-1185">Reference proteome</keyword>
<feature type="domain" description="DUF7778" evidence="10">
    <location>
        <begin position="17"/>
        <end position="137"/>
    </location>
</feature>
<dbReference type="EC" id="2.7.11.1" evidence="1"/>
<keyword evidence="4" id="KW-0547">Nucleotide-binding</keyword>
<organism evidence="11 12">
    <name type="scientific">Pristionchus entomophagus</name>
    <dbReference type="NCBI Taxonomy" id="358040"/>
    <lineage>
        <taxon>Eukaryota</taxon>
        <taxon>Metazoa</taxon>
        <taxon>Ecdysozoa</taxon>
        <taxon>Nematoda</taxon>
        <taxon>Chromadorea</taxon>
        <taxon>Rhabditida</taxon>
        <taxon>Rhabditina</taxon>
        <taxon>Diplogasteromorpha</taxon>
        <taxon>Diplogasteroidea</taxon>
        <taxon>Neodiplogasteridae</taxon>
        <taxon>Pristionchus</taxon>
    </lineage>
</organism>
<protein>
    <recommendedName>
        <fullName evidence="1">non-specific serine/threonine protein kinase</fullName>
        <ecNumber evidence="1">2.7.11.1</ecNumber>
    </recommendedName>
</protein>
<comment type="caution">
    <text evidence="11">The sequence shown here is derived from an EMBL/GenBank/DDBJ whole genome shotgun (WGS) entry which is preliminary data.</text>
</comment>
<dbReference type="Proteomes" id="UP001432027">
    <property type="component" value="Unassembled WGS sequence"/>
</dbReference>
<dbReference type="InterPro" id="IPR056680">
    <property type="entry name" value="DUF7778"/>
</dbReference>
<dbReference type="Pfam" id="PF24998">
    <property type="entry name" value="DUF7778"/>
    <property type="match status" value="1"/>
</dbReference>
<evidence type="ECO:0000259" key="10">
    <source>
        <dbReference type="Pfam" id="PF24998"/>
    </source>
</evidence>
<gene>
    <name evidence="11" type="ORF">PENTCL1PPCAC_26738</name>
</gene>
<keyword evidence="6" id="KW-0067">ATP-binding</keyword>
<evidence type="ECO:0000313" key="12">
    <source>
        <dbReference type="Proteomes" id="UP001432027"/>
    </source>
</evidence>
<accession>A0AAV5UC95</accession>
<dbReference type="AlphaFoldDB" id="A0AAV5UC95"/>
<keyword evidence="3" id="KW-0808">Transferase</keyword>
<dbReference type="GO" id="GO:0004674">
    <property type="term" value="F:protein serine/threonine kinase activity"/>
    <property type="evidence" value="ECO:0007669"/>
    <property type="project" value="UniProtKB-KW"/>
</dbReference>
<name>A0AAV5UC95_9BILA</name>
<dbReference type="PANTHER" id="PTHR44899:SF3">
    <property type="entry name" value="SERINE_THREONINE-PROTEIN KINASE NEK1"/>
    <property type="match status" value="1"/>
</dbReference>
<comment type="catalytic activity">
    <reaction evidence="7">
        <text>L-threonyl-[protein] + ATP = O-phospho-L-threonyl-[protein] + ADP + H(+)</text>
        <dbReference type="Rhea" id="RHEA:46608"/>
        <dbReference type="Rhea" id="RHEA-COMP:11060"/>
        <dbReference type="Rhea" id="RHEA-COMP:11605"/>
        <dbReference type="ChEBI" id="CHEBI:15378"/>
        <dbReference type="ChEBI" id="CHEBI:30013"/>
        <dbReference type="ChEBI" id="CHEBI:30616"/>
        <dbReference type="ChEBI" id="CHEBI:61977"/>
        <dbReference type="ChEBI" id="CHEBI:456216"/>
        <dbReference type="EC" id="2.7.11.1"/>
    </reaction>
</comment>
<keyword evidence="2" id="KW-0723">Serine/threonine-protein kinase</keyword>
<evidence type="ECO:0000256" key="6">
    <source>
        <dbReference type="ARBA" id="ARBA00022840"/>
    </source>
</evidence>
<keyword evidence="5" id="KW-0418">Kinase</keyword>
<feature type="compositionally biased region" description="Polar residues" evidence="9">
    <location>
        <begin position="172"/>
        <end position="183"/>
    </location>
</feature>
<evidence type="ECO:0000313" key="11">
    <source>
        <dbReference type="EMBL" id="GMT04564.1"/>
    </source>
</evidence>
<evidence type="ECO:0000256" key="3">
    <source>
        <dbReference type="ARBA" id="ARBA00022679"/>
    </source>
</evidence>
<evidence type="ECO:0000256" key="2">
    <source>
        <dbReference type="ARBA" id="ARBA00022527"/>
    </source>
</evidence>
<dbReference type="EMBL" id="BTSX01000006">
    <property type="protein sequence ID" value="GMT04564.1"/>
    <property type="molecule type" value="Genomic_DNA"/>
</dbReference>
<evidence type="ECO:0000256" key="5">
    <source>
        <dbReference type="ARBA" id="ARBA00022777"/>
    </source>
</evidence>
<evidence type="ECO:0000256" key="8">
    <source>
        <dbReference type="ARBA" id="ARBA00048679"/>
    </source>
</evidence>
<comment type="catalytic activity">
    <reaction evidence="8">
        <text>L-seryl-[protein] + ATP = O-phospho-L-seryl-[protein] + ADP + H(+)</text>
        <dbReference type="Rhea" id="RHEA:17989"/>
        <dbReference type="Rhea" id="RHEA-COMP:9863"/>
        <dbReference type="Rhea" id="RHEA-COMP:11604"/>
        <dbReference type="ChEBI" id="CHEBI:15378"/>
        <dbReference type="ChEBI" id="CHEBI:29999"/>
        <dbReference type="ChEBI" id="CHEBI:30616"/>
        <dbReference type="ChEBI" id="CHEBI:83421"/>
        <dbReference type="ChEBI" id="CHEBI:456216"/>
        <dbReference type="EC" id="2.7.11.1"/>
    </reaction>
</comment>
<evidence type="ECO:0000256" key="9">
    <source>
        <dbReference type="SAM" id="MobiDB-lite"/>
    </source>
</evidence>
<evidence type="ECO:0000256" key="1">
    <source>
        <dbReference type="ARBA" id="ARBA00012513"/>
    </source>
</evidence>
<reference evidence="11" key="1">
    <citation type="submission" date="2023-10" db="EMBL/GenBank/DDBJ databases">
        <title>Genome assembly of Pristionchus species.</title>
        <authorList>
            <person name="Yoshida K."/>
            <person name="Sommer R.J."/>
        </authorList>
    </citation>
    <scope>NUCLEOTIDE SEQUENCE</scope>
    <source>
        <strain evidence="11">RS0144</strain>
    </source>
</reference>
<evidence type="ECO:0000256" key="4">
    <source>
        <dbReference type="ARBA" id="ARBA00022741"/>
    </source>
</evidence>
<dbReference type="PANTHER" id="PTHR44899">
    <property type="entry name" value="CAMK FAMILY PROTEIN KINASE"/>
    <property type="match status" value="1"/>
</dbReference>
<proteinExistence type="predicted"/>